<organism evidence="1 2">
    <name type="scientific">Enterobacter sp. (strain 638)</name>
    <dbReference type="NCBI Taxonomy" id="399742"/>
    <lineage>
        <taxon>Bacteria</taxon>
        <taxon>Pseudomonadati</taxon>
        <taxon>Pseudomonadota</taxon>
        <taxon>Gammaproteobacteria</taxon>
        <taxon>Enterobacterales</taxon>
        <taxon>Enterobacteriaceae</taxon>
        <taxon>Enterobacter</taxon>
    </lineage>
</organism>
<dbReference type="AlphaFoldDB" id="A0A9J9GFS6"/>
<evidence type="ECO:0000313" key="2">
    <source>
        <dbReference type="Proteomes" id="UP000000230"/>
    </source>
</evidence>
<dbReference type="KEGG" id="ent:Ent638_1657"/>
<keyword evidence="2" id="KW-1185">Reference proteome</keyword>
<proteinExistence type="predicted"/>
<evidence type="ECO:0000313" key="1">
    <source>
        <dbReference type="EMBL" id="ABP60336.1"/>
    </source>
</evidence>
<dbReference type="Proteomes" id="UP000000230">
    <property type="component" value="Chromosome"/>
</dbReference>
<reference evidence="2" key="1">
    <citation type="journal article" date="2010" name="PLoS Genet.">
        <title>Genome sequence of the plant growth promoting endophytic bacterium Enterobacter sp. 638.</title>
        <authorList>
            <person name="Taghavi S."/>
            <person name="van der Lelie D."/>
            <person name="Hoffman A."/>
            <person name="Zhang Y.B."/>
            <person name="Walla M.D."/>
            <person name="Vangronsveld J."/>
            <person name="Newman L."/>
            <person name="Monchy S."/>
        </authorList>
    </citation>
    <scope>NUCLEOTIDE SEQUENCE [LARGE SCALE GENOMIC DNA]</scope>
    <source>
        <strain evidence="2">638</strain>
    </source>
</reference>
<protein>
    <submittedName>
        <fullName evidence="1">Methyl-accepting chemotaxis sensory transducer</fullName>
    </submittedName>
</protein>
<name>A0A9J9GFS6_ENT38</name>
<accession>A0A9J9GFS6</accession>
<dbReference type="EMBL" id="CP000653">
    <property type="protein sequence ID" value="ABP60336.1"/>
    <property type="molecule type" value="Genomic_DNA"/>
</dbReference>
<sequence length="47" mass="5095">MAITQMDHVTQQNAALVEKVATTVSGVNSQSNLLTQSVSIFKVKQTF</sequence>
<gene>
    <name evidence="1" type="ordered locus">Ent638_1657</name>
</gene>